<feature type="compositionally biased region" description="Low complexity" evidence="2">
    <location>
        <begin position="106"/>
        <end position="119"/>
    </location>
</feature>
<dbReference type="PROSITE" id="PS00028">
    <property type="entry name" value="ZINC_FINGER_C2H2_1"/>
    <property type="match status" value="1"/>
</dbReference>
<keyword evidence="3" id="KW-0472">Membrane</keyword>
<feature type="compositionally biased region" description="Low complexity" evidence="2">
    <location>
        <begin position="87"/>
        <end position="98"/>
    </location>
</feature>
<evidence type="ECO:0000256" key="2">
    <source>
        <dbReference type="SAM" id="MobiDB-lite"/>
    </source>
</evidence>
<dbReference type="SMART" id="SM00355">
    <property type="entry name" value="ZnF_C2H2"/>
    <property type="match status" value="2"/>
</dbReference>
<keyword evidence="3" id="KW-1133">Transmembrane helix</keyword>
<keyword evidence="3" id="KW-0812">Transmembrane</keyword>
<name>A0A4S8KZQ6_DENBC</name>
<dbReference type="SUPFAM" id="SSF57667">
    <property type="entry name" value="beta-beta-alpha zinc fingers"/>
    <property type="match status" value="1"/>
</dbReference>
<sequence length="361" mass="40156">MSTPLDYDQEHQAFISLLAFVTRATLSTNHGDDFSDPFLSGPISWNWTGSVDAAALSYERASTGDLARLQIADDETRTMSASAYGGFSPSTSDFSPTTPDFPPIFSPTTPASGTSPTTPYSPNTPFFTYSEFQPLPIPLTLFIGNGDEGQLSGDINQHRSTNENEYVSITSAPTIINTEAPQGSRTDSAVDTQVLPGQEKANIPPKSFVCRICGKDLTAGHNLKFHIWSHLGVKPFHCPEPDCPTSYKATVPWTLKRHVLNVHRKILVEWPQADFSDYSKWPWLNSSLSTLNDMAVKVWPQTGSNDTKPENVFHIFASIYAFAFLLSFFCFRFFAFVFLLSLTRILQKKFHQFSTKINSSH</sequence>
<organism evidence="5 6">
    <name type="scientific">Dendrothele bispora (strain CBS 962.96)</name>
    <dbReference type="NCBI Taxonomy" id="1314807"/>
    <lineage>
        <taxon>Eukaryota</taxon>
        <taxon>Fungi</taxon>
        <taxon>Dikarya</taxon>
        <taxon>Basidiomycota</taxon>
        <taxon>Agaricomycotina</taxon>
        <taxon>Agaricomycetes</taxon>
        <taxon>Agaricomycetidae</taxon>
        <taxon>Agaricales</taxon>
        <taxon>Agaricales incertae sedis</taxon>
        <taxon>Dendrothele</taxon>
    </lineage>
</organism>
<dbReference type="OrthoDB" id="3437960at2759"/>
<dbReference type="Proteomes" id="UP000297245">
    <property type="component" value="Unassembled WGS sequence"/>
</dbReference>
<evidence type="ECO:0000313" key="5">
    <source>
        <dbReference type="EMBL" id="THU81567.1"/>
    </source>
</evidence>
<proteinExistence type="predicted"/>
<evidence type="ECO:0000313" key="6">
    <source>
        <dbReference type="Proteomes" id="UP000297245"/>
    </source>
</evidence>
<keyword evidence="6" id="KW-1185">Reference proteome</keyword>
<reference evidence="5 6" key="1">
    <citation type="journal article" date="2019" name="Nat. Ecol. Evol.">
        <title>Megaphylogeny resolves global patterns of mushroom evolution.</title>
        <authorList>
            <person name="Varga T."/>
            <person name="Krizsan K."/>
            <person name="Foldi C."/>
            <person name="Dima B."/>
            <person name="Sanchez-Garcia M."/>
            <person name="Sanchez-Ramirez S."/>
            <person name="Szollosi G.J."/>
            <person name="Szarkandi J.G."/>
            <person name="Papp V."/>
            <person name="Albert L."/>
            <person name="Andreopoulos W."/>
            <person name="Angelini C."/>
            <person name="Antonin V."/>
            <person name="Barry K.W."/>
            <person name="Bougher N.L."/>
            <person name="Buchanan P."/>
            <person name="Buyck B."/>
            <person name="Bense V."/>
            <person name="Catcheside P."/>
            <person name="Chovatia M."/>
            <person name="Cooper J."/>
            <person name="Damon W."/>
            <person name="Desjardin D."/>
            <person name="Finy P."/>
            <person name="Geml J."/>
            <person name="Haridas S."/>
            <person name="Hughes K."/>
            <person name="Justo A."/>
            <person name="Karasinski D."/>
            <person name="Kautmanova I."/>
            <person name="Kiss B."/>
            <person name="Kocsube S."/>
            <person name="Kotiranta H."/>
            <person name="LaButti K.M."/>
            <person name="Lechner B.E."/>
            <person name="Liimatainen K."/>
            <person name="Lipzen A."/>
            <person name="Lukacs Z."/>
            <person name="Mihaltcheva S."/>
            <person name="Morgado L.N."/>
            <person name="Niskanen T."/>
            <person name="Noordeloos M.E."/>
            <person name="Ohm R.A."/>
            <person name="Ortiz-Santana B."/>
            <person name="Ovrebo C."/>
            <person name="Racz N."/>
            <person name="Riley R."/>
            <person name="Savchenko A."/>
            <person name="Shiryaev A."/>
            <person name="Soop K."/>
            <person name="Spirin V."/>
            <person name="Szebenyi C."/>
            <person name="Tomsovsky M."/>
            <person name="Tulloss R.E."/>
            <person name="Uehling J."/>
            <person name="Grigoriev I.V."/>
            <person name="Vagvolgyi C."/>
            <person name="Papp T."/>
            <person name="Martin F.M."/>
            <person name="Miettinen O."/>
            <person name="Hibbett D.S."/>
            <person name="Nagy L.G."/>
        </authorList>
    </citation>
    <scope>NUCLEOTIDE SEQUENCE [LARGE SCALE GENOMIC DNA]</scope>
    <source>
        <strain evidence="5 6">CBS 962.96</strain>
    </source>
</reference>
<dbReference type="InterPro" id="IPR036236">
    <property type="entry name" value="Znf_C2H2_sf"/>
</dbReference>
<dbReference type="Gene3D" id="3.30.160.60">
    <property type="entry name" value="Classic Zinc Finger"/>
    <property type="match status" value="1"/>
</dbReference>
<accession>A0A4S8KZQ6</accession>
<feature type="domain" description="C2H2-type" evidence="4">
    <location>
        <begin position="208"/>
        <end position="235"/>
    </location>
</feature>
<dbReference type="AlphaFoldDB" id="A0A4S8KZQ6"/>
<keyword evidence="1" id="KW-0863">Zinc-finger</keyword>
<keyword evidence="1" id="KW-0862">Zinc</keyword>
<feature type="region of interest" description="Disordered" evidence="2">
    <location>
        <begin position="85"/>
        <end position="119"/>
    </location>
</feature>
<keyword evidence="1" id="KW-0479">Metal-binding</keyword>
<evidence type="ECO:0000256" key="3">
    <source>
        <dbReference type="SAM" id="Phobius"/>
    </source>
</evidence>
<protein>
    <recommendedName>
        <fullName evidence="4">C2H2-type domain-containing protein</fullName>
    </recommendedName>
</protein>
<dbReference type="GO" id="GO:0008270">
    <property type="term" value="F:zinc ion binding"/>
    <property type="evidence" value="ECO:0007669"/>
    <property type="project" value="UniProtKB-KW"/>
</dbReference>
<dbReference type="InterPro" id="IPR013087">
    <property type="entry name" value="Znf_C2H2_type"/>
</dbReference>
<evidence type="ECO:0000259" key="4">
    <source>
        <dbReference type="PROSITE" id="PS50157"/>
    </source>
</evidence>
<feature type="transmembrane region" description="Helical" evidence="3">
    <location>
        <begin position="319"/>
        <end position="342"/>
    </location>
</feature>
<dbReference type="EMBL" id="ML179798">
    <property type="protein sequence ID" value="THU81567.1"/>
    <property type="molecule type" value="Genomic_DNA"/>
</dbReference>
<dbReference type="PROSITE" id="PS50157">
    <property type="entry name" value="ZINC_FINGER_C2H2_2"/>
    <property type="match status" value="1"/>
</dbReference>
<gene>
    <name evidence="5" type="ORF">K435DRAFT_471524</name>
</gene>
<evidence type="ECO:0000256" key="1">
    <source>
        <dbReference type="PROSITE-ProRule" id="PRU00042"/>
    </source>
</evidence>